<evidence type="ECO:0000256" key="9">
    <source>
        <dbReference type="ARBA" id="ARBA00023224"/>
    </source>
</evidence>
<evidence type="ECO:0000256" key="2">
    <source>
        <dbReference type="ARBA" id="ARBA00022475"/>
    </source>
</evidence>
<evidence type="ECO:0000256" key="1">
    <source>
        <dbReference type="ARBA" id="ARBA00004651"/>
    </source>
</evidence>
<keyword evidence="12" id="KW-1185">Reference proteome</keyword>
<protein>
    <recommendedName>
        <fullName evidence="13">Odorant receptor</fullName>
    </recommendedName>
</protein>
<dbReference type="GO" id="GO:0005886">
    <property type="term" value="C:plasma membrane"/>
    <property type="evidence" value="ECO:0007669"/>
    <property type="project" value="UniProtKB-SubCell"/>
</dbReference>
<evidence type="ECO:0000256" key="3">
    <source>
        <dbReference type="ARBA" id="ARBA00022606"/>
    </source>
</evidence>
<keyword evidence="3" id="KW-0716">Sensory transduction</keyword>
<reference evidence="11" key="1">
    <citation type="submission" date="2022-01" db="EMBL/GenBank/DDBJ databases">
        <authorList>
            <person name="King R."/>
        </authorList>
    </citation>
    <scope>NUCLEOTIDE SEQUENCE</scope>
</reference>
<gene>
    <name evidence="11" type="ORF">NEZAVI_LOCUS3224</name>
</gene>
<keyword evidence="7 10" id="KW-0472">Membrane</keyword>
<feature type="transmembrane region" description="Helical" evidence="10">
    <location>
        <begin position="245"/>
        <end position="262"/>
    </location>
</feature>
<dbReference type="GO" id="GO:0004984">
    <property type="term" value="F:olfactory receptor activity"/>
    <property type="evidence" value="ECO:0007669"/>
    <property type="project" value="InterPro"/>
</dbReference>
<keyword evidence="5" id="KW-0552">Olfaction</keyword>
<keyword evidence="9" id="KW-0807">Transducer</keyword>
<comment type="subcellular location">
    <subcellularLocation>
        <location evidence="1">Cell membrane</location>
        <topology evidence="1">Multi-pass membrane protein</topology>
    </subcellularLocation>
</comment>
<dbReference type="EMBL" id="OV725077">
    <property type="protein sequence ID" value="CAH1392406.1"/>
    <property type="molecule type" value="Genomic_DNA"/>
</dbReference>
<evidence type="ECO:0000256" key="4">
    <source>
        <dbReference type="ARBA" id="ARBA00022692"/>
    </source>
</evidence>
<dbReference type="Pfam" id="PF02949">
    <property type="entry name" value="7tm_6"/>
    <property type="match status" value="1"/>
</dbReference>
<dbReference type="PANTHER" id="PTHR21137:SF35">
    <property type="entry name" value="ODORANT RECEPTOR 19A-RELATED"/>
    <property type="match status" value="1"/>
</dbReference>
<evidence type="ECO:0000256" key="6">
    <source>
        <dbReference type="ARBA" id="ARBA00022989"/>
    </source>
</evidence>
<dbReference type="OrthoDB" id="6622558at2759"/>
<keyword evidence="6 10" id="KW-1133">Transmembrane helix</keyword>
<evidence type="ECO:0000313" key="12">
    <source>
        <dbReference type="Proteomes" id="UP001152798"/>
    </source>
</evidence>
<feature type="transmembrane region" description="Helical" evidence="10">
    <location>
        <begin position="380"/>
        <end position="397"/>
    </location>
</feature>
<dbReference type="PANTHER" id="PTHR21137">
    <property type="entry name" value="ODORANT RECEPTOR"/>
    <property type="match status" value="1"/>
</dbReference>
<feature type="transmembrane region" description="Helical" evidence="10">
    <location>
        <begin position="92"/>
        <end position="109"/>
    </location>
</feature>
<proteinExistence type="predicted"/>
<feature type="transmembrane region" description="Helical" evidence="10">
    <location>
        <begin position="681"/>
        <end position="698"/>
    </location>
</feature>
<keyword evidence="4 10" id="KW-0812">Transmembrane</keyword>
<keyword evidence="8" id="KW-0675">Receptor</keyword>
<dbReference type="Proteomes" id="UP001152798">
    <property type="component" value="Chromosome 1"/>
</dbReference>
<evidence type="ECO:0000256" key="10">
    <source>
        <dbReference type="SAM" id="Phobius"/>
    </source>
</evidence>
<sequence>MNQGKTLLLVEMDIWRRADRISRIERAQAQLTWPTMGESLTLKLQRFIDYLNNGFDESINDYMDSTYLWLTTISAVFPTLNRDRPFLSISKLFLLIFNCSMIMTIWYLIFTGAVKFSNSNFILLMNQFHFMALVQMSLEVVRHSWMNRPEEGALHKLMVDNFFDYEEELSGTWTSLREVMKRQKRRCIQSVCLIGVAVTTTVILIPTLNSLSTVGYSNKTLHDVYMDLPIPAPDILTENKSLSHFLLYLFEILGASCVGMVLSTKCMMCIESNLYIQMHLKLLVFQYENIETRALTLYRQIYGTHPNLTGIRLYSDLKFSYCIDECLKKNIQHHQVIIKAVRKLNTVYGCYVFSFYLTSTAAIAMSILSTSSVEEFPGTAFGAIIICIIEIFFVALYSHFGQSLTNLGEDLREEIYNIKWYYLNKKTKNTIKIIQIVAAKQLSFSFHNILLINYDSFSKVLNSAYSYYNLVNANDSPEVGESLSKMNFFTSDDDLENDELIDKTYNRLTTISAIYPVIDKDRPRLCLMNLALFLFHSLILTVMTSSLVQGSVELFYINFVPFVNEVHIAFLGLLSIAILWHSWLKRPNVARLHRIIARDFFDYKEDLEDKMKTLRDEMMKERKRHILYIILIGFAASVVVILIPAVNQFGTFQYNSTIHRVNFDLPVPLPYPFLGTKPLELLPGYIVCVVTASSIALMNCTKSFMAINCNLHIQMQLKLLLFQIENIESRAGKLYMKLYGIQPKLNNGLKLYETRFMKCYSICLRRNIQHHQIIIR</sequence>
<organism evidence="11 12">
    <name type="scientific">Nezara viridula</name>
    <name type="common">Southern green stink bug</name>
    <name type="synonym">Cimex viridulus</name>
    <dbReference type="NCBI Taxonomy" id="85310"/>
    <lineage>
        <taxon>Eukaryota</taxon>
        <taxon>Metazoa</taxon>
        <taxon>Ecdysozoa</taxon>
        <taxon>Arthropoda</taxon>
        <taxon>Hexapoda</taxon>
        <taxon>Insecta</taxon>
        <taxon>Pterygota</taxon>
        <taxon>Neoptera</taxon>
        <taxon>Paraneoptera</taxon>
        <taxon>Hemiptera</taxon>
        <taxon>Heteroptera</taxon>
        <taxon>Panheteroptera</taxon>
        <taxon>Pentatomomorpha</taxon>
        <taxon>Pentatomoidea</taxon>
        <taxon>Pentatomidae</taxon>
        <taxon>Pentatominae</taxon>
        <taxon>Nezara</taxon>
    </lineage>
</organism>
<feature type="transmembrane region" description="Helical" evidence="10">
    <location>
        <begin position="187"/>
        <end position="208"/>
    </location>
</feature>
<dbReference type="GO" id="GO:0005549">
    <property type="term" value="F:odorant binding"/>
    <property type="evidence" value="ECO:0007669"/>
    <property type="project" value="InterPro"/>
</dbReference>
<feature type="transmembrane region" description="Helical" evidence="10">
    <location>
        <begin position="566"/>
        <end position="584"/>
    </location>
</feature>
<dbReference type="InterPro" id="IPR004117">
    <property type="entry name" value="7tm6_olfct_rcpt"/>
</dbReference>
<feature type="transmembrane region" description="Helical" evidence="10">
    <location>
        <begin position="625"/>
        <end position="646"/>
    </location>
</feature>
<evidence type="ECO:0000256" key="7">
    <source>
        <dbReference type="ARBA" id="ARBA00023136"/>
    </source>
</evidence>
<evidence type="ECO:0008006" key="13">
    <source>
        <dbReference type="Google" id="ProtNLM"/>
    </source>
</evidence>
<evidence type="ECO:0000313" key="11">
    <source>
        <dbReference type="EMBL" id="CAH1392406.1"/>
    </source>
</evidence>
<keyword evidence="2" id="KW-1003">Cell membrane</keyword>
<evidence type="ECO:0000256" key="8">
    <source>
        <dbReference type="ARBA" id="ARBA00023170"/>
    </source>
</evidence>
<dbReference type="GO" id="GO:0007165">
    <property type="term" value="P:signal transduction"/>
    <property type="evidence" value="ECO:0007669"/>
    <property type="project" value="UniProtKB-KW"/>
</dbReference>
<evidence type="ECO:0000256" key="5">
    <source>
        <dbReference type="ARBA" id="ARBA00022725"/>
    </source>
</evidence>
<feature type="transmembrane region" description="Helical" evidence="10">
    <location>
        <begin position="348"/>
        <end position="368"/>
    </location>
</feature>
<accession>A0A9P0EEM9</accession>
<name>A0A9P0EEM9_NEZVI</name>
<dbReference type="AlphaFoldDB" id="A0A9P0EEM9"/>
<feature type="transmembrane region" description="Helical" evidence="10">
    <location>
        <begin position="525"/>
        <end position="546"/>
    </location>
</feature>